<dbReference type="InterPro" id="IPR020806">
    <property type="entry name" value="PKS_PP-bd"/>
</dbReference>
<accession>A0A164M5U1</accession>
<sequence>MTSSRIVAHLRAFGERTAVIADGDRAVTYAGLAELVDDYAHRLGPQRRLVALAARNEIGSLVAYLGALAAGCVVLLTGEVGEDLSRTYDPDVVIEPDPHGGIPAPTVLRQRSAHTLHPDLALLLSTSGSTGSPKLVRLSYRNLFANAAAIATYLRIGAADRAATTLPLFYCYGLSVVHSHLLRGASLLLTDRSVTDPEFWQRFRRHRATCFAAVPYTIDLLDRIGFDRMSLPHLRYVTQSGGRLDPAAVRRYAGLAAAAGWEFVVMYGQTEATSRMAYLPPALAADHPDCVGIAIPGGRFGLAEVEEGTELVYHGPNVMLGYAESAADLALGRTVTALRTGDLADRTDAGLYRLLGRRSRFAKIFGLRIDLQRIESGLAAAGYRGYCAEFDDRTLVVAVENPTADPTGLVAELSGLPASAILVHAVSEIPRLPNGKTDYSAIRDIGNRRPKSVPPPAGSSADALRALFAEALGRDAAAIDPRRTFAELGGDSLTYVRLSVRLGQALGRLPADWPNTPIAELAAVARRRTGFGRSLDTTVLLRAIGIVLIVGSHAGLFELWGGAHVMLGVAGFNFARFALTTARAQRLGHILRTVALIAVPTAAWVAATMLFSDYYSWQNLLLLNKILGPTDSPTAGHLWFVEVLVYFLLAAALLLRVRWVDALARRAPFWFPAALLGVALIARVQTFGWYPKADAPFSPLAFWIFVLGWAAAKATDPVRRTALSAIVIAAVPGYFDNADREHVVVAGLLLLIWLPALRTPALVAAGAAVLADASLFTYLLHWQVYPLFGQHPAVAVVASLAVGVFAAGLVALARTLRGSVAVLDGPDLGFRLVRQLRDQQVARNGLTGKMIE</sequence>
<dbReference type="Pfam" id="PF00501">
    <property type="entry name" value="AMP-binding"/>
    <property type="match status" value="1"/>
</dbReference>
<dbReference type="InterPro" id="IPR050237">
    <property type="entry name" value="ATP-dep_AMP-bd_enzyme"/>
</dbReference>
<keyword evidence="3" id="KW-0472">Membrane</keyword>
<comment type="caution">
    <text evidence="5">The sequence shown here is derived from an EMBL/GenBank/DDBJ whole genome shotgun (WGS) entry which is preliminary data.</text>
</comment>
<feature type="transmembrane region" description="Helical" evidence="3">
    <location>
        <begin position="669"/>
        <end position="690"/>
    </location>
</feature>
<feature type="domain" description="Carrier" evidence="4">
    <location>
        <begin position="455"/>
        <end position="532"/>
    </location>
</feature>
<dbReference type="RefSeq" id="WP_067589669.1">
    <property type="nucleotide sequence ID" value="NZ_JABMCZ010000004.1"/>
</dbReference>
<protein>
    <submittedName>
        <fullName evidence="5">AMP-dependent synthetase</fullName>
    </submittedName>
</protein>
<keyword evidence="1" id="KW-0596">Phosphopantetheine</keyword>
<dbReference type="AlphaFoldDB" id="A0A164M5U1"/>
<feature type="transmembrane region" description="Helical" evidence="3">
    <location>
        <begin position="594"/>
        <end position="617"/>
    </location>
</feature>
<evidence type="ECO:0000256" key="3">
    <source>
        <dbReference type="SAM" id="Phobius"/>
    </source>
</evidence>
<keyword evidence="3" id="KW-0812">Transmembrane</keyword>
<dbReference type="InterPro" id="IPR036736">
    <property type="entry name" value="ACP-like_sf"/>
</dbReference>
<keyword evidence="2" id="KW-0597">Phosphoprotein</keyword>
<dbReference type="Gene3D" id="3.40.50.12780">
    <property type="entry name" value="N-terminal domain of ligase-like"/>
    <property type="match status" value="1"/>
</dbReference>
<dbReference type="SMART" id="SM00823">
    <property type="entry name" value="PKS_PP"/>
    <property type="match status" value="1"/>
</dbReference>
<dbReference type="SUPFAM" id="SSF56801">
    <property type="entry name" value="Acetyl-CoA synthetase-like"/>
    <property type="match status" value="1"/>
</dbReference>
<organism evidence="5 6">
    <name type="scientific">Nocardia terpenica</name>
    <dbReference type="NCBI Taxonomy" id="455432"/>
    <lineage>
        <taxon>Bacteria</taxon>
        <taxon>Bacillati</taxon>
        <taxon>Actinomycetota</taxon>
        <taxon>Actinomycetes</taxon>
        <taxon>Mycobacteriales</taxon>
        <taxon>Nocardiaceae</taxon>
        <taxon>Nocardia</taxon>
    </lineage>
</organism>
<dbReference type="SUPFAM" id="SSF47336">
    <property type="entry name" value="ACP-like"/>
    <property type="match status" value="1"/>
</dbReference>
<evidence type="ECO:0000259" key="4">
    <source>
        <dbReference type="PROSITE" id="PS50075"/>
    </source>
</evidence>
<feature type="transmembrane region" description="Helical" evidence="3">
    <location>
        <begin position="637"/>
        <end position="657"/>
    </location>
</feature>
<evidence type="ECO:0000313" key="5">
    <source>
        <dbReference type="EMBL" id="KZM73065.1"/>
    </source>
</evidence>
<evidence type="ECO:0000256" key="2">
    <source>
        <dbReference type="ARBA" id="ARBA00022553"/>
    </source>
</evidence>
<dbReference type="PANTHER" id="PTHR43767">
    <property type="entry name" value="LONG-CHAIN-FATTY-ACID--COA LIGASE"/>
    <property type="match status" value="1"/>
</dbReference>
<dbReference type="Proteomes" id="UP000076512">
    <property type="component" value="Unassembled WGS sequence"/>
</dbReference>
<feature type="transmembrane region" description="Helical" evidence="3">
    <location>
        <begin position="793"/>
        <end position="813"/>
    </location>
</feature>
<reference evidence="5 6" key="1">
    <citation type="submission" date="2016-04" db="EMBL/GenBank/DDBJ databases">
        <authorList>
            <person name="Evans L.H."/>
            <person name="Alamgir A."/>
            <person name="Owens N."/>
            <person name="Weber N.D."/>
            <person name="Virtaneva K."/>
            <person name="Barbian K."/>
            <person name="Babar A."/>
            <person name="Rosenke K."/>
        </authorList>
    </citation>
    <scope>NUCLEOTIDE SEQUENCE [LARGE SCALE GENOMIC DNA]</scope>
    <source>
        <strain evidence="5 6">IFM 0406</strain>
    </source>
</reference>
<dbReference type="EMBL" id="LWGR01000007">
    <property type="protein sequence ID" value="KZM73065.1"/>
    <property type="molecule type" value="Genomic_DNA"/>
</dbReference>
<dbReference type="OrthoDB" id="8445630at2"/>
<dbReference type="InterPro" id="IPR009081">
    <property type="entry name" value="PP-bd_ACP"/>
</dbReference>
<feature type="transmembrane region" description="Helical" evidence="3">
    <location>
        <begin position="563"/>
        <end position="582"/>
    </location>
</feature>
<dbReference type="Pfam" id="PF00550">
    <property type="entry name" value="PP-binding"/>
    <property type="match status" value="1"/>
</dbReference>
<name>A0A164M5U1_9NOCA</name>
<keyword evidence="6" id="KW-1185">Reference proteome</keyword>
<dbReference type="InterPro" id="IPR000873">
    <property type="entry name" value="AMP-dep_synth/lig_dom"/>
</dbReference>
<feature type="transmembrane region" description="Helical" evidence="3">
    <location>
        <begin position="696"/>
        <end position="712"/>
    </location>
</feature>
<dbReference type="STRING" id="455432.AWN90_30560"/>
<dbReference type="GO" id="GO:0031177">
    <property type="term" value="F:phosphopantetheine binding"/>
    <property type="evidence" value="ECO:0007669"/>
    <property type="project" value="InterPro"/>
</dbReference>
<keyword evidence="3" id="KW-1133">Transmembrane helix</keyword>
<dbReference type="InterPro" id="IPR042099">
    <property type="entry name" value="ANL_N_sf"/>
</dbReference>
<dbReference type="Gene3D" id="1.10.1200.10">
    <property type="entry name" value="ACP-like"/>
    <property type="match status" value="1"/>
</dbReference>
<dbReference type="PROSITE" id="PS50075">
    <property type="entry name" value="CARRIER"/>
    <property type="match status" value="1"/>
</dbReference>
<evidence type="ECO:0000313" key="6">
    <source>
        <dbReference type="Proteomes" id="UP000076512"/>
    </source>
</evidence>
<proteinExistence type="predicted"/>
<evidence type="ECO:0000256" key="1">
    <source>
        <dbReference type="ARBA" id="ARBA00022450"/>
    </source>
</evidence>
<gene>
    <name evidence="5" type="ORF">AWN90_30560</name>
</gene>
<dbReference type="PANTHER" id="PTHR43767:SF1">
    <property type="entry name" value="NONRIBOSOMAL PEPTIDE SYNTHASE PES1 (EUROFUNG)-RELATED"/>
    <property type="match status" value="1"/>
</dbReference>